<gene>
    <name evidence="7" type="primary">LOC114655079</name>
</gene>
<dbReference type="OrthoDB" id="10051464at2759"/>
<reference evidence="7" key="2">
    <citation type="submission" date="2025-08" db="UniProtKB">
        <authorList>
            <consortium name="Ensembl"/>
        </authorList>
    </citation>
    <scope>IDENTIFICATION</scope>
</reference>
<evidence type="ECO:0000256" key="5">
    <source>
        <dbReference type="SAM" id="SignalP"/>
    </source>
</evidence>
<keyword evidence="8" id="KW-1185">Reference proteome</keyword>
<dbReference type="PANTHER" id="PTHR13826:SF14">
    <property type="entry name" value="TREFOIL FACTOR 2"/>
    <property type="match status" value="1"/>
</dbReference>
<dbReference type="PANTHER" id="PTHR13826">
    <property type="entry name" value="INTESTINAL TREFOIL FACTOR-RELATED"/>
    <property type="match status" value="1"/>
</dbReference>
<dbReference type="GeneTree" id="ENSGT00980000201888"/>
<dbReference type="PRINTS" id="PR00680">
    <property type="entry name" value="PTREFOIL"/>
</dbReference>
<dbReference type="SUPFAM" id="SSF57492">
    <property type="entry name" value="Trefoil"/>
    <property type="match status" value="2"/>
</dbReference>
<feature type="chain" id="PRO_5034595645" evidence="5">
    <location>
        <begin position="25"/>
        <end position="166"/>
    </location>
</feature>
<keyword evidence="3 4" id="KW-1015">Disulfide bond</keyword>
<dbReference type="GO" id="GO:0005615">
    <property type="term" value="C:extracellular space"/>
    <property type="evidence" value="ECO:0007669"/>
    <property type="project" value="TreeGrafter"/>
</dbReference>
<feature type="domain" description="P-type" evidence="6">
    <location>
        <begin position="32"/>
        <end position="75"/>
    </location>
</feature>
<evidence type="ECO:0000256" key="4">
    <source>
        <dbReference type="PROSITE-ProRule" id="PRU00779"/>
    </source>
</evidence>
<organism evidence="7 8">
    <name type="scientific">Erpetoichthys calabaricus</name>
    <name type="common">Rope fish</name>
    <name type="synonym">Calamoichthys calabaricus</name>
    <dbReference type="NCBI Taxonomy" id="27687"/>
    <lineage>
        <taxon>Eukaryota</taxon>
        <taxon>Metazoa</taxon>
        <taxon>Chordata</taxon>
        <taxon>Craniata</taxon>
        <taxon>Vertebrata</taxon>
        <taxon>Euteleostomi</taxon>
        <taxon>Actinopterygii</taxon>
        <taxon>Polypteriformes</taxon>
        <taxon>Polypteridae</taxon>
        <taxon>Erpetoichthys</taxon>
    </lineage>
</organism>
<evidence type="ECO:0000256" key="1">
    <source>
        <dbReference type="ARBA" id="ARBA00004613"/>
    </source>
</evidence>
<dbReference type="SMART" id="SM00018">
    <property type="entry name" value="PD"/>
    <property type="match status" value="2"/>
</dbReference>
<evidence type="ECO:0000256" key="3">
    <source>
        <dbReference type="ARBA" id="ARBA00023157"/>
    </source>
</evidence>
<feature type="disulfide bond" evidence="4">
    <location>
        <begin position="34"/>
        <end position="60"/>
    </location>
</feature>
<feature type="disulfide bond" evidence="4">
    <location>
        <begin position="79"/>
        <end position="105"/>
    </location>
</feature>
<evidence type="ECO:0000256" key="2">
    <source>
        <dbReference type="ARBA" id="ARBA00022525"/>
    </source>
</evidence>
<feature type="domain" description="P-type" evidence="6">
    <location>
        <begin position="122"/>
        <end position="165"/>
    </location>
</feature>
<dbReference type="InterPro" id="IPR017994">
    <property type="entry name" value="P_trefoil_chordata"/>
</dbReference>
<dbReference type="InterPro" id="IPR000519">
    <property type="entry name" value="P_trefoil_dom"/>
</dbReference>
<reference evidence="7" key="3">
    <citation type="submission" date="2025-09" db="UniProtKB">
        <authorList>
            <consortium name="Ensembl"/>
        </authorList>
    </citation>
    <scope>IDENTIFICATION</scope>
</reference>
<dbReference type="InterPro" id="IPR017957">
    <property type="entry name" value="P_trefoil_CS"/>
</dbReference>
<evidence type="ECO:0000313" key="8">
    <source>
        <dbReference type="Proteomes" id="UP000694620"/>
    </source>
</evidence>
<dbReference type="PROSITE" id="PS51448">
    <property type="entry name" value="P_TREFOIL_2"/>
    <property type="match status" value="3"/>
</dbReference>
<comment type="subcellular location">
    <subcellularLocation>
        <location evidence="1">Secreted</location>
    </subcellularLocation>
</comment>
<reference evidence="7" key="1">
    <citation type="submission" date="2021-06" db="EMBL/GenBank/DDBJ databases">
        <authorList>
            <consortium name="Wellcome Sanger Institute Data Sharing"/>
        </authorList>
    </citation>
    <scope>NUCLEOTIDE SEQUENCE [LARGE SCALE GENOMIC DNA]</scope>
</reference>
<dbReference type="InterPro" id="IPR044913">
    <property type="entry name" value="P_trefoil_dom_sf"/>
</dbReference>
<comment type="caution">
    <text evidence="4">Lacks conserved residue(s) required for the propagation of feature annotation.</text>
</comment>
<evidence type="ECO:0000259" key="6">
    <source>
        <dbReference type="PROSITE" id="PS51448"/>
    </source>
</evidence>
<dbReference type="Proteomes" id="UP000694620">
    <property type="component" value="Chromosome 7"/>
</dbReference>
<keyword evidence="2" id="KW-0964">Secreted</keyword>
<feature type="disulfide bond" evidence="4">
    <location>
        <begin position="44"/>
        <end position="59"/>
    </location>
</feature>
<feature type="signal peptide" evidence="5">
    <location>
        <begin position="1"/>
        <end position="24"/>
    </location>
</feature>
<feature type="disulfide bond" evidence="4">
    <location>
        <begin position="134"/>
        <end position="149"/>
    </location>
</feature>
<dbReference type="PROSITE" id="PS00025">
    <property type="entry name" value="P_TREFOIL_1"/>
    <property type="match status" value="1"/>
</dbReference>
<feature type="disulfide bond" evidence="4">
    <location>
        <begin position="54"/>
        <end position="71"/>
    </location>
</feature>
<dbReference type="Ensembl" id="ENSECRT00000026367.1">
    <property type="protein sequence ID" value="ENSECRP00000025825.1"/>
    <property type="gene ID" value="ENSECRG00000017441.1"/>
</dbReference>
<feature type="disulfide bond" evidence="4">
    <location>
        <begin position="144"/>
        <end position="161"/>
    </location>
</feature>
<keyword evidence="5" id="KW-0732">Signal</keyword>
<protein>
    <submittedName>
        <fullName evidence="7">Putative gastrointestinal growth factor xP4</fullName>
    </submittedName>
</protein>
<feature type="disulfide bond" evidence="4">
    <location>
        <begin position="124"/>
        <end position="150"/>
    </location>
</feature>
<evidence type="ECO:0000313" key="7">
    <source>
        <dbReference type="Ensembl" id="ENSECRP00000025825.1"/>
    </source>
</evidence>
<sequence>MYAYVASKMISKLALLLFCGVCSSTIISRLPMECKVSAKERVTCGPNEIGASACKAKGCCFSNALSGVKWCFKPKVVQCSVAPVQRTECEHNIRCERSCLEKGCCFNATTDGIQCHRPEVSSFCSVAPSRRVACGYPGISVTKCNRRGCCFDSRSREAVWCFRPRF</sequence>
<dbReference type="GeneID" id="114655079"/>
<dbReference type="Pfam" id="PF00088">
    <property type="entry name" value="Trefoil"/>
    <property type="match status" value="2"/>
</dbReference>
<dbReference type="RefSeq" id="XP_028661808.1">
    <property type="nucleotide sequence ID" value="XM_028805975.2"/>
</dbReference>
<feature type="disulfide bond" evidence="4">
    <location>
        <begin position="89"/>
        <end position="104"/>
    </location>
</feature>
<feature type="domain" description="P-type" evidence="6">
    <location>
        <begin position="77"/>
        <end position="119"/>
    </location>
</feature>
<dbReference type="CDD" id="cd00111">
    <property type="entry name" value="Trefoil"/>
    <property type="match status" value="2"/>
</dbReference>
<proteinExistence type="predicted"/>
<dbReference type="Gene3D" id="4.10.110.10">
    <property type="entry name" value="Spasmolytic Protein, domain 1"/>
    <property type="match status" value="2"/>
</dbReference>
<dbReference type="AlphaFoldDB" id="A0A8C4T3G5"/>
<accession>A0A8C4T3G5</accession>
<name>A0A8C4T3G5_ERPCA</name>